<feature type="domain" description="AAA+ ATPase" evidence="12">
    <location>
        <begin position="300"/>
        <end position="436"/>
    </location>
</feature>
<dbReference type="SUPFAM" id="SSF52540">
    <property type="entry name" value="P-loop containing nucleoside triphosphate hydrolases"/>
    <property type="match status" value="2"/>
</dbReference>
<dbReference type="eggNOG" id="KOG0736">
    <property type="taxonomic scope" value="Eukaryota"/>
</dbReference>
<dbReference type="PANTHER" id="PTHR23077">
    <property type="entry name" value="AAA-FAMILY ATPASE"/>
    <property type="match status" value="1"/>
</dbReference>
<evidence type="ECO:0000256" key="6">
    <source>
        <dbReference type="ARBA" id="ARBA00022840"/>
    </source>
</evidence>
<dbReference type="InterPro" id="IPR003959">
    <property type="entry name" value="ATPase_AAA_core"/>
</dbReference>
<evidence type="ECO:0000313" key="13">
    <source>
        <dbReference type="EMBL" id="CBZ53084.1"/>
    </source>
</evidence>
<evidence type="ECO:0000313" key="14">
    <source>
        <dbReference type="Proteomes" id="UP000007494"/>
    </source>
</evidence>
<evidence type="ECO:0000256" key="1">
    <source>
        <dbReference type="ARBA" id="ARBA00004370"/>
    </source>
</evidence>
<dbReference type="PANTHER" id="PTHR23077:SF9">
    <property type="entry name" value="PEROXISOMAL ATPASE PEX6"/>
    <property type="match status" value="1"/>
</dbReference>
<dbReference type="InterPro" id="IPR003960">
    <property type="entry name" value="ATPase_AAA_CS"/>
</dbReference>
<keyword evidence="3" id="KW-0962">Peroxisome biogenesis</keyword>
<dbReference type="InParanoid" id="F0VH90"/>
<protein>
    <recommendedName>
        <fullName evidence="8">Peroxisomal ATPase PEX6</fullName>
    </recommendedName>
    <alternativeName>
        <fullName evidence="9">Peroxin-6</fullName>
    </alternativeName>
</protein>
<dbReference type="GO" id="GO:0005829">
    <property type="term" value="C:cytosol"/>
    <property type="evidence" value="ECO:0007669"/>
    <property type="project" value="TreeGrafter"/>
</dbReference>
<keyword evidence="4 11" id="KW-0547">Nucleotide-binding</keyword>
<dbReference type="EMBL" id="FR823389">
    <property type="protein sequence ID" value="CBZ53084.1"/>
    <property type="molecule type" value="Genomic_DNA"/>
</dbReference>
<dbReference type="FunFam" id="3.40.50.300:FF:000109">
    <property type="entry name" value="Peroxisomal biogenesis factor 6"/>
    <property type="match status" value="1"/>
</dbReference>
<evidence type="ECO:0000256" key="4">
    <source>
        <dbReference type="ARBA" id="ARBA00022741"/>
    </source>
</evidence>
<dbReference type="Pfam" id="PF00004">
    <property type="entry name" value="AAA"/>
    <property type="match status" value="1"/>
</dbReference>
<dbReference type="Proteomes" id="UP000007494">
    <property type="component" value="Chromosome VIIb"/>
</dbReference>
<organism evidence="13 14">
    <name type="scientific">Neospora caninum (strain Liverpool)</name>
    <dbReference type="NCBI Taxonomy" id="572307"/>
    <lineage>
        <taxon>Eukaryota</taxon>
        <taxon>Sar</taxon>
        <taxon>Alveolata</taxon>
        <taxon>Apicomplexa</taxon>
        <taxon>Conoidasida</taxon>
        <taxon>Coccidia</taxon>
        <taxon>Eucoccidiorida</taxon>
        <taxon>Eimeriorina</taxon>
        <taxon>Sarcocystidae</taxon>
        <taxon>Neospora</taxon>
    </lineage>
</organism>
<sequence>MRWFVVESIDLEMQDNEVSATGVRKVLSPPVGVVSRQSTDLLLQERKISRRLVPFSAHHFLGCPPLPVLPAIQEPLSRFLSFASSLLKQPSTSADGRSGRAGILLKGPRGCGKRTLARHACQQLGFHYKEIDGLAVSQGASGRAAAAGEAPTQADMNRLQVARQLTEAIQVTDEACGKPILQVSSTEVAEMCTGLVADDVHSLFYKVLHEKAEALMREQTLAIAGRVHPREACTSPSITPTMTAADFRRAVKAFRSDTVDNNVPSVQWQDVGGIERAKEEIRDYISLPLERPELFEGLKTRGGILLFGPPGTGKTLLAKAVATECGVNFISVKGPELLNMYIGESEKNVRKVFQKARACRPSVLFFDELDALLPRRGRTSDSAGVLDRIVAQLLAELDGLPNNVFVIGATNRIELIDKAVMRAGRLDRCVYIGIQQNRMPLLEALTRHMTLEETFEVPADPSPCTQGTDSVRRRLLDTVNSLIPPQFTGADCKGLCSVAGLLAAKEKINFVNAMSGSATSLRHVLLGVALVSFIQYCSCFGILLQSLWWGNKPSRL</sequence>
<name>F0VH90_NEOCL</name>
<dbReference type="VEuPathDB" id="ToxoDB:NCLIV_028730"/>
<accession>F0VH90</accession>
<keyword evidence="5" id="KW-0378">Hydrolase</keyword>
<evidence type="ECO:0000256" key="5">
    <source>
        <dbReference type="ARBA" id="ARBA00022801"/>
    </source>
</evidence>
<comment type="subcellular location">
    <subcellularLocation>
        <location evidence="1">Membrane</location>
    </subcellularLocation>
</comment>
<dbReference type="GO" id="GO:0016558">
    <property type="term" value="P:protein import into peroxisome matrix"/>
    <property type="evidence" value="ECO:0007669"/>
    <property type="project" value="TreeGrafter"/>
</dbReference>
<comment type="catalytic activity">
    <reaction evidence="10">
        <text>ATP + H2O = ADP + phosphate + H(+)</text>
        <dbReference type="Rhea" id="RHEA:13065"/>
        <dbReference type="ChEBI" id="CHEBI:15377"/>
        <dbReference type="ChEBI" id="CHEBI:15378"/>
        <dbReference type="ChEBI" id="CHEBI:30616"/>
        <dbReference type="ChEBI" id="CHEBI:43474"/>
        <dbReference type="ChEBI" id="CHEBI:456216"/>
    </reaction>
    <physiologicalReaction direction="left-to-right" evidence="10">
        <dbReference type="Rhea" id="RHEA:13066"/>
    </physiologicalReaction>
</comment>
<keyword evidence="6 11" id="KW-0067">ATP-binding</keyword>
<evidence type="ECO:0000259" key="12">
    <source>
        <dbReference type="SMART" id="SM00382"/>
    </source>
</evidence>
<evidence type="ECO:0000256" key="8">
    <source>
        <dbReference type="ARBA" id="ARBA00034811"/>
    </source>
</evidence>
<proteinExistence type="inferred from homology"/>
<dbReference type="Gene3D" id="3.40.50.300">
    <property type="entry name" value="P-loop containing nucleotide triphosphate hydrolases"/>
    <property type="match status" value="2"/>
</dbReference>
<dbReference type="PROSITE" id="PS00674">
    <property type="entry name" value="AAA"/>
    <property type="match status" value="1"/>
</dbReference>
<dbReference type="SMART" id="SM00382">
    <property type="entry name" value="AAA"/>
    <property type="match status" value="2"/>
</dbReference>
<keyword evidence="7" id="KW-0472">Membrane</keyword>
<dbReference type="Gene3D" id="1.10.8.60">
    <property type="match status" value="1"/>
</dbReference>
<dbReference type="GeneID" id="13443272"/>
<feature type="domain" description="AAA+ ATPase" evidence="12">
    <location>
        <begin position="99"/>
        <end position="265"/>
    </location>
</feature>
<evidence type="ECO:0000256" key="3">
    <source>
        <dbReference type="ARBA" id="ARBA00022593"/>
    </source>
</evidence>
<dbReference type="GO" id="GO:0005778">
    <property type="term" value="C:peroxisomal membrane"/>
    <property type="evidence" value="ECO:0007669"/>
    <property type="project" value="TreeGrafter"/>
</dbReference>
<dbReference type="GO" id="GO:0016887">
    <property type="term" value="F:ATP hydrolysis activity"/>
    <property type="evidence" value="ECO:0007669"/>
    <property type="project" value="InterPro"/>
</dbReference>
<keyword evidence="14" id="KW-1185">Reference proteome</keyword>
<dbReference type="OrthoDB" id="2187at2759"/>
<dbReference type="AlphaFoldDB" id="F0VH90"/>
<evidence type="ECO:0000256" key="2">
    <source>
        <dbReference type="ARBA" id="ARBA00006914"/>
    </source>
</evidence>
<gene>
    <name evidence="13" type="ORF">NCLIV_028730</name>
</gene>
<dbReference type="GO" id="GO:0005524">
    <property type="term" value="F:ATP binding"/>
    <property type="evidence" value="ECO:0007669"/>
    <property type="project" value="UniProtKB-KW"/>
</dbReference>
<evidence type="ECO:0000256" key="10">
    <source>
        <dbReference type="ARBA" id="ARBA00048778"/>
    </source>
</evidence>
<evidence type="ECO:0000256" key="7">
    <source>
        <dbReference type="ARBA" id="ARBA00023136"/>
    </source>
</evidence>
<comment type="similarity">
    <text evidence="2 11">Belongs to the AAA ATPase family.</text>
</comment>
<reference evidence="14" key="1">
    <citation type="journal article" date="2012" name="PLoS Pathog.">
        <title>Comparative genomics of the apicomplexan parasites Toxoplasma gondii and Neospora caninum: Coccidia differing in host range and transmission strategy.</title>
        <authorList>
            <person name="Reid A.J."/>
            <person name="Vermont S.J."/>
            <person name="Cotton J.A."/>
            <person name="Harris D."/>
            <person name="Hill-Cawthorne G.A."/>
            <person name="Konen-Waisman S."/>
            <person name="Latham S.M."/>
            <person name="Mourier T."/>
            <person name="Norton R."/>
            <person name="Quail M.A."/>
            <person name="Sanders M."/>
            <person name="Shanmugam D."/>
            <person name="Sohal A."/>
            <person name="Wasmuth J.D."/>
            <person name="Brunk B."/>
            <person name="Grigg M.E."/>
            <person name="Howard J.C."/>
            <person name="Parkinson J."/>
            <person name="Roos D.S."/>
            <person name="Trees A.J."/>
            <person name="Berriman M."/>
            <person name="Pain A."/>
            <person name="Wastling J.M."/>
        </authorList>
    </citation>
    <scope>NUCLEOTIDE SEQUENCE [LARGE SCALE GENOMIC DNA]</scope>
    <source>
        <strain evidence="14">Liverpool</strain>
    </source>
</reference>
<dbReference type="InterPro" id="IPR050168">
    <property type="entry name" value="AAA_ATPase_domain"/>
</dbReference>
<dbReference type="InterPro" id="IPR003593">
    <property type="entry name" value="AAA+_ATPase"/>
</dbReference>
<dbReference type="InterPro" id="IPR027417">
    <property type="entry name" value="P-loop_NTPase"/>
</dbReference>
<dbReference type="RefSeq" id="XP_003883116.1">
    <property type="nucleotide sequence ID" value="XM_003883067.1"/>
</dbReference>
<evidence type="ECO:0000256" key="11">
    <source>
        <dbReference type="RuleBase" id="RU003651"/>
    </source>
</evidence>
<evidence type="ECO:0000256" key="9">
    <source>
        <dbReference type="ARBA" id="ARBA00034920"/>
    </source>
</evidence>